<organism evidence="6 7">
    <name type="scientific">Anaerosalibacter massiliensis</name>
    <dbReference type="NCBI Taxonomy" id="1347392"/>
    <lineage>
        <taxon>Bacteria</taxon>
        <taxon>Bacillati</taxon>
        <taxon>Bacillota</taxon>
        <taxon>Tissierellia</taxon>
        <taxon>Tissierellales</taxon>
        <taxon>Sporanaerobacteraceae</taxon>
        <taxon>Anaerosalibacter</taxon>
    </lineage>
</organism>
<dbReference type="GO" id="GO:0004725">
    <property type="term" value="F:protein tyrosine phosphatase activity"/>
    <property type="evidence" value="ECO:0007669"/>
    <property type="project" value="UniProtKB-EC"/>
</dbReference>
<keyword evidence="3" id="KW-0378">Hydrolase</keyword>
<comment type="caution">
    <text evidence="6">The sequence shown here is derived from an EMBL/GenBank/DDBJ whole genome shotgun (WGS) entry which is preliminary data.</text>
</comment>
<evidence type="ECO:0000256" key="4">
    <source>
        <dbReference type="ARBA" id="ARBA00022912"/>
    </source>
</evidence>
<dbReference type="OrthoDB" id="9788539at2"/>
<evidence type="ECO:0000256" key="1">
    <source>
        <dbReference type="ARBA" id="ARBA00005750"/>
    </source>
</evidence>
<dbReference type="Proteomes" id="UP001142078">
    <property type="component" value="Unassembled WGS sequence"/>
</dbReference>
<evidence type="ECO:0000256" key="2">
    <source>
        <dbReference type="ARBA" id="ARBA00013064"/>
    </source>
</evidence>
<protein>
    <recommendedName>
        <fullName evidence="2">protein-tyrosine-phosphatase</fullName>
        <ecNumber evidence="2">3.1.3.48</ecNumber>
    </recommendedName>
</protein>
<dbReference type="PIRSF" id="PIRSF016557">
    <property type="entry name" value="Caps_synth_CpsB"/>
    <property type="match status" value="1"/>
</dbReference>
<dbReference type="PANTHER" id="PTHR39181">
    <property type="entry name" value="TYROSINE-PROTEIN PHOSPHATASE YWQE"/>
    <property type="match status" value="1"/>
</dbReference>
<dbReference type="Gene3D" id="3.20.20.140">
    <property type="entry name" value="Metal-dependent hydrolases"/>
    <property type="match status" value="1"/>
</dbReference>
<dbReference type="AlphaFoldDB" id="A0A9X2MLC7"/>
<dbReference type="SUPFAM" id="SSF89550">
    <property type="entry name" value="PHP domain-like"/>
    <property type="match status" value="1"/>
</dbReference>
<proteinExistence type="inferred from homology"/>
<dbReference type="PANTHER" id="PTHR39181:SF1">
    <property type="entry name" value="TYROSINE-PROTEIN PHOSPHATASE YWQE"/>
    <property type="match status" value="1"/>
</dbReference>
<dbReference type="GO" id="GO:0030145">
    <property type="term" value="F:manganese ion binding"/>
    <property type="evidence" value="ECO:0007669"/>
    <property type="project" value="InterPro"/>
</dbReference>
<dbReference type="EC" id="3.1.3.48" evidence="2"/>
<dbReference type="RefSeq" id="WP_042679707.1">
    <property type="nucleotide sequence ID" value="NZ_CABKTM010000014.1"/>
</dbReference>
<dbReference type="InterPro" id="IPR016195">
    <property type="entry name" value="Pol/histidinol_Pase-like"/>
</dbReference>
<dbReference type="InterPro" id="IPR016667">
    <property type="entry name" value="Caps_polysacc_synth_CpsB/CapC"/>
</dbReference>
<dbReference type="Pfam" id="PF19567">
    <property type="entry name" value="CpsB_CapC"/>
    <property type="match status" value="1"/>
</dbReference>
<reference evidence="6" key="1">
    <citation type="submission" date="2022-07" db="EMBL/GenBank/DDBJ databases">
        <title>Enhanced cultured diversity of the mouse gut microbiota enables custom-made synthetic communities.</title>
        <authorList>
            <person name="Afrizal A."/>
        </authorList>
    </citation>
    <scope>NUCLEOTIDE SEQUENCE</scope>
    <source>
        <strain evidence="6">DSM 29482</strain>
    </source>
</reference>
<comment type="similarity">
    <text evidence="1">Belongs to the metallo-dependent hydrolases superfamily. CpsB/CapC family.</text>
</comment>
<accession>A0A9X2MLC7</accession>
<comment type="catalytic activity">
    <reaction evidence="5">
        <text>O-phospho-L-tyrosyl-[protein] + H2O = L-tyrosyl-[protein] + phosphate</text>
        <dbReference type="Rhea" id="RHEA:10684"/>
        <dbReference type="Rhea" id="RHEA-COMP:10136"/>
        <dbReference type="Rhea" id="RHEA-COMP:20101"/>
        <dbReference type="ChEBI" id="CHEBI:15377"/>
        <dbReference type="ChEBI" id="CHEBI:43474"/>
        <dbReference type="ChEBI" id="CHEBI:46858"/>
        <dbReference type="ChEBI" id="CHEBI:61978"/>
        <dbReference type="EC" id="3.1.3.48"/>
    </reaction>
</comment>
<name>A0A9X2MLC7_9FIRM</name>
<keyword evidence="4" id="KW-0904">Protein phosphatase</keyword>
<evidence type="ECO:0000256" key="3">
    <source>
        <dbReference type="ARBA" id="ARBA00022801"/>
    </source>
</evidence>
<dbReference type="EMBL" id="JANJZL010000012">
    <property type="protein sequence ID" value="MCR2045175.1"/>
    <property type="molecule type" value="Genomic_DNA"/>
</dbReference>
<evidence type="ECO:0000313" key="7">
    <source>
        <dbReference type="Proteomes" id="UP001142078"/>
    </source>
</evidence>
<evidence type="ECO:0000313" key="6">
    <source>
        <dbReference type="EMBL" id="MCR2045175.1"/>
    </source>
</evidence>
<sequence length="263" mass="29852">MIDIHCHVLPGVDDGSSGMEESIDMAKLYIENGINKVIATPHFIEGTDSTTFDKNKVVLKNLRNTLKNERIDLEVYLGNEIYITPNTLKHIKEKKAATLNETRYVLVEMPMFDVPMYMENIIYELCLKGYIPIIAHPERNAKIQENPNILYSFIMGGALAQLNLPSLEGIYGEKSKITGELLLNHNMIHFTGTDAHSPRVRSPKIKKSLEILKTIVDNETFEKITSLNGEALIQDKIISVGEPIKYEEKKNFFSIIKSKINIF</sequence>
<keyword evidence="7" id="KW-1185">Reference proteome</keyword>
<evidence type="ECO:0000256" key="5">
    <source>
        <dbReference type="ARBA" id="ARBA00051722"/>
    </source>
</evidence>
<gene>
    <name evidence="6" type="ORF">NSA23_13780</name>
</gene>